<dbReference type="SUPFAM" id="SSF52540">
    <property type="entry name" value="P-loop containing nucleoside triphosphate hydrolases"/>
    <property type="match status" value="1"/>
</dbReference>
<dbReference type="CDD" id="cd03230">
    <property type="entry name" value="ABC_DR_subfamily_A"/>
    <property type="match status" value="1"/>
</dbReference>
<name>A0A419SN26_9BACL</name>
<keyword evidence="2" id="KW-0547">Nucleotide-binding</keyword>
<organism evidence="5 6">
    <name type="scientific">Ammoniphilus oxalaticus</name>
    <dbReference type="NCBI Taxonomy" id="66863"/>
    <lineage>
        <taxon>Bacteria</taxon>
        <taxon>Bacillati</taxon>
        <taxon>Bacillota</taxon>
        <taxon>Bacilli</taxon>
        <taxon>Bacillales</taxon>
        <taxon>Paenibacillaceae</taxon>
        <taxon>Aneurinibacillus group</taxon>
        <taxon>Ammoniphilus</taxon>
    </lineage>
</organism>
<keyword evidence="3 5" id="KW-0067">ATP-binding</keyword>
<dbReference type="InterPro" id="IPR027417">
    <property type="entry name" value="P-loop_NTPase"/>
</dbReference>
<dbReference type="PANTHER" id="PTHR42939:SF3">
    <property type="entry name" value="ABC TRANSPORTER ATP-BINDING COMPONENT"/>
    <property type="match status" value="1"/>
</dbReference>
<dbReference type="PANTHER" id="PTHR42939">
    <property type="entry name" value="ABC TRANSPORTER ATP-BINDING PROTEIN ALBC-RELATED"/>
    <property type="match status" value="1"/>
</dbReference>
<dbReference type="Proteomes" id="UP000284219">
    <property type="component" value="Unassembled WGS sequence"/>
</dbReference>
<dbReference type="SMART" id="SM00382">
    <property type="entry name" value="AAA"/>
    <property type="match status" value="1"/>
</dbReference>
<keyword evidence="1" id="KW-0813">Transport</keyword>
<evidence type="ECO:0000256" key="2">
    <source>
        <dbReference type="ARBA" id="ARBA00022741"/>
    </source>
</evidence>
<dbReference type="RefSeq" id="WP_120188288.1">
    <property type="nucleotide sequence ID" value="NZ_MCHY01000006.1"/>
</dbReference>
<evidence type="ECO:0000313" key="5">
    <source>
        <dbReference type="EMBL" id="RKD25619.1"/>
    </source>
</evidence>
<dbReference type="GO" id="GO:0005524">
    <property type="term" value="F:ATP binding"/>
    <property type="evidence" value="ECO:0007669"/>
    <property type="project" value="UniProtKB-KW"/>
</dbReference>
<evidence type="ECO:0000256" key="3">
    <source>
        <dbReference type="ARBA" id="ARBA00022840"/>
    </source>
</evidence>
<comment type="caution">
    <text evidence="5">The sequence shown here is derived from an EMBL/GenBank/DDBJ whole genome shotgun (WGS) entry which is preliminary data.</text>
</comment>
<evidence type="ECO:0000256" key="1">
    <source>
        <dbReference type="ARBA" id="ARBA00022448"/>
    </source>
</evidence>
<proteinExistence type="predicted"/>
<evidence type="ECO:0000313" key="6">
    <source>
        <dbReference type="Proteomes" id="UP000284219"/>
    </source>
</evidence>
<dbReference type="InterPro" id="IPR003439">
    <property type="entry name" value="ABC_transporter-like_ATP-bd"/>
</dbReference>
<keyword evidence="6" id="KW-1185">Reference proteome</keyword>
<dbReference type="PROSITE" id="PS50893">
    <property type="entry name" value="ABC_TRANSPORTER_2"/>
    <property type="match status" value="1"/>
</dbReference>
<dbReference type="InterPro" id="IPR017871">
    <property type="entry name" value="ABC_transporter-like_CS"/>
</dbReference>
<dbReference type="AlphaFoldDB" id="A0A419SN26"/>
<dbReference type="Gene3D" id="3.40.50.300">
    <property type="entry name" value="P-loop containing nucleotide triphosphate hydrolases"/>
    <property type="match status" value="1"/>
</dbReference>
<dbReference type="OrthoDB" id="9804819at2"/>
<evidence type="ECO:0000259" key="4">
    <source>
        <dbReference type="PROSITE" id="PS50893"/>
    </source>
</evidence>
<dbReference type="PROSITE" id="PS00211">
    <property type="entry name" value="ABC_TRANSPORTER_1"/>
    <property type="match status" value="1"/>
</dbReference>
<accession>A0A419SN26</accession>
<dbReference type="EMBL" id="MCHY01000006">
    <property type="protein sequence ID" value="RKD25619.1"/>
    <property type="molecule type" value="Genomic_DNA"/>
</dbReference>
<dbReference type="InterPro" id="IPR003593">
    <property type="entry name" value="AAA+_ATPase"/>
</dbReference>
<dbReference type="InterPro" id="IPR051782">
    <property type="entry name" value="ABC_Transporter_VariousFunc"/>
</dbReference>
<reference evidence="5 6" key="1">
    <citation type="submission" date="2016-08" db="EMBL/GenBank/DDBJ databases">
        <title>Novel Firmicute Genomes.</title>
        <authorList>
            <person name="Poppleton D.I."/>
            <person name="Gribaldo S."/>
        </authorList>
    </citation>
    <scope>NUCLEOTIDE SEQUENCE [LARGE SCALE GENOMIC DNA]</scope>
    <source>
        <strain evidence="5 6">RAOx-1</strain>
    </source>
</reference>
<sequence length="290" mass="33465">MENIMEVKRVSKRLKDFKLDQISFEFKRGFIMGLIGPNGSGKTSLIRCLMNLNRIDSGEVKLFGMTHQQYTREIKQRIGFVYDQSYFYEDVSLKKNKRIVAPFYRDWDDAIFYKYAEIFELPLKKKVKQLSKGMKMKFAVAIALSHHAELIILDEPTAGLDPIFRRELLDILLDVIQDENKSVFFSTHITTDLEQVADYITFMNQGKIVFSKEKEAMFDEYCLARGSTALAKEIESLQPIGVRKTAVSIEALIADVDRQQASSLQERGVQLQRPTLEDIMYYTVKKPGTI</sequence>
<dbReference type="Pfam" id="PF00005">
    <property type="entry name" value="ABC_tran"/>
    <property type="match status" value="1"/>
</dbReference>
<dbReference type="GO" id="GO:0016887">
    <property type="term" value="F:ATP hydrolysis activity"/>
    <property type="evidence" value="ECO:0007669"/>
    <property type="project" value="InterPro"/>
</dbReference>
<feature type="domain" description="ABC transporter" evidence="4">
    <location>
        <begin position="2"/>
        <end position="230"/>
    </location>
</feature>
<protein>
    <submittedName>
        <fullName evidence="5">Sodium ABC transporter ATP-binding protein</fullName>
    </submittedName>
</protein>
<gene>
    <name evidence="5" type="ORF">BEP19_01360</name>
</gene>